<evidence type="ECO:0000313" key="2">
    <source>
        <dbReference type="EMBL" id="KAL0175137.1"/>
    </source>
</evidence>
<name>A0ABD0PMU9_CIRMR</name>
<proteinExistence type="predicted"/>
<protein>
    <submittedName>
        <fullName evidence="2">Uncharacterized protein</fullName>
    </submittedName>
</protein>
<dbReference type="Proteomes" id="UP001529510">
    <property type="component" value="Unassembled WGS sequence"/>
</dbReference>
<sequence>ALTKIENLQTQILDLSRQISLKDEEIINLKNKYDSVDHELKLMKEKNTELNKMIKSKHREHEDTVKKLQQEVDSASLIASEKQKQMLVLSTEATRLKEQICRYSENEVQKRQELSVSEAQNRLLKEKVTSLQNQLAKVKESELQQELSHQKTLREKAQALEKIVKETCTEISTLKAEMKEQSLRSESLRAQLKLKVEKQNGSILTLKNIARQMEQQNKELLERLKIMFSQLQQYSGKNQEVQKMNKSLVNSLQASRREIEALHFERDEAKAKVKSLEAQRRMMMMMTDDTEDVRCRDDDGLSFELNDSFNGNAHDVSGIKVEDEAEQTADDWMRIAELQGRNKACLPHLKSSYPLESGVSVQ</sequence>
<keyword evidence="3" id="KW-1185">Reference proteome</keyword>
<keyword evidence="1" id="KW-0175">Coiled coil</keyword>
<feature type="coiled-coil region" evidence="1">
    <location>
        <begin position="114"/>
        <end position="279"/>
    </location>
</feature>
<evidence type="ECO:0000313" key="3">
    <source>
        <dbReference type="Proteomes" id="UP001529510"/>
    </source>
</evidence>
<accession>A0ABD0PMU9</accession>
<organism evidence="2 3">
    <name type="scientific">Cirrhinus mrigala</name>
    <name type="common">Mrigala</name>
    <dbReference type="NCBI Taxonomy" id="683832"/>
    <lineage>
        <taxon>Eukaryota</taxon>
        <taxon>Metazoa</taxon>
        <taxon>Chordata</taxon>
        <taxon>Craniata</taxon>
        <taxon>Vertebrata</taxon>
        <taxon>Euteleostomi</taxon>
        <taxon>Actinopterygii</taxon>
        <taxon>Neopterygii</taxon>
        <taxon>Teleostei</taxon>
        <taxon>Ostariophysi</taxon>
        <taxon>Cypriniformes</taxon>
        <taxon>Cyprinidae</taxon>
        <taxon>Labeoninae</taxon>
        <taxon>Labeonini</taxon>
        <taxon>Cirrhinus</taxon>
    </lineage>
</organism>
<feature type="coiled-coil region" evidence="1">
    <location>
        <begin position="5"/>
        <end position="85"/>
    </location>
</feature>
<feature type="non-terminal residue" evidence="2">
    <location>
        <position position="1"/>
    </location>
</feature>
<dbReference type="AlphaFoldDB" id="A0ABD0PMU9"/>
<evidence type="ECO:0000256" key="1">
    <source>
        <dbReference type="SAM" id="Coils"/>
    </source>
</evidence>
<reference evidence="2 3" key="1">
    <citation type="submission" date="2024-05" db="EMBL/GenBank/DDBJ databases">
        <title>Genome sequencing and assembly of Indian major carp, Cirrhinus mrigala (Hamilton, 1822).</title>
        <authorList>
            <person name="Mohindra V."/>
            <person name="Chowdhury L.M."/>
            <person name="Lal K."/>
            <person name="Jena J.K."/>
        </authorList>
    </citation>
    <scope>NUCLEOTIDE SEQUENCE [LARGE SCALE GENOMIC DNA]</scope>
    <source>
        <strain evidence="2">CM1030</strain>
        <tissue evidence="2">Blood</tissue>
    </source>
</reference>
<dbReference type="EMBL" id="JAMKFB020000015">
    <property type="protein sequence ID" value="KAL0175137.1"/>
    <property type="molecule type" value="Genomic_DNA"/>
</dbReference>
<comment type="caution">
    <text evidence="2">The sequence shown here is derived from an EMBL/GenBank/DDBJ whole genome shotgun (WGS) entry which is preliminary data.</text>
</comment>
<gene>
    <name evidence="2" type="ORF">M9458_031105</name>
</gene>